<dbReference type="Proteomes" id="UP000095284">
    <property type="component" value="Unplaced"/>
</dbReference>
<name>A0A1I7SGC8_BURXY</name>
<reference evidence="2" key="1">
    <citation type="submission" date="2016-11" db="UniProtKB">
        <authorList>
            <consortium name="WormBaseParasite"/>
        </authorList>
    </citation>
    <scope>IDENTIFICATION</scope>
</reference>
<evidence type="ECO:0000313" key="1">
    <source>
        <dbReference type="Proteomes" id="UP000095284"/>
    </source>
</evidence>
<organism evidence="1 2">
    <name type="scientific">Bursaphelenchus xylophilus</name>
    <name type="common">Pinewood nematode worm</name>
    <name type="synonym">Aphelenchoides xylophilus</name>
    <dbReference type="NCBI Taxonomy" id="6326"/>
    <lineage>
        <taxon>Eukaryota</taxon>
        <taxon>Metazoa</taxon>
        <taxon>Ecdysozoa</taxon>
        <taxon>Nematoda</taxon>
        <taxon>Chromadorea</taxon>
        <taxon>Rhabditida</taxon>
        <taxon>Tylenchina</taxon>
        <taxon>Tylenchomorpha</taxon>
        <taxon>Aphelenchoidea</taxon>
        <taxon>Aphelenchoididae</taxon>
        <taxon>Bursaphelenchus</taxon>
    </lineage>
</organism>
<accession>A0A1I7SGC8</accession>
<protein>
    <submittedName>
        <fullName evidence="2">Uncharacterized protein</fullName>
    </submittedName>
</protein>
<proteinExistence type="predicted"/>
<dbReference type="AlphaFoldDB" id="A0A1I7SGC8"/>
<sequence length="227" mass="26196">MKVYLICGILFGAFCTVEPDALIDKLYLIVKDAGLNYTLDQVTKYSMMFYRLMHAINDRAHLNLDDKIIELKNGLLNLPDDDLRGPEFSKAGNVYRNDTFPKMRNEVSMGWEENALYFEANLLDLLRNDSRQRIIDANARKFLNITQLQLTQQICEVYVRYIREDIKDTPFVTIDWLLDSLNWNDGHMAVIQYEALTHMRLTPTEQTTHGNPGSPTPHFGTSPTPHP</sequence>
<evidence type="ECO:0000313" key="2">
    <source>
        <dbReference type="WBParaSite" id="BXY_1209200.1"/>
    </source>
</evidence>
<dbReference type="WBParaSite" id="BXY_1209200.1">
    <property type="protein sequence ID" value="BXY_1209200.1"/>
    <property type="gene ID" value="BXY_1209200"/>
</dbReference>